<dbReference type="GO" id="GO:0061603">
    <property type="term" value="F:molybdenum cofactor guanylyltransferase activity"/>
    <property type="evidence" value="ECO:0007669"/>
    <property type="project" value="UniProtKB-EC"/>
</dbReference>
<dbReference type="HAMAP" id="MF_00316">
    <property type="entry name" value="MobA"/>
    <property type="match status" value="1"/>
</dbReference>
<name>A0ABT5MC96_9BURK</name>
<evidence type="ECO:0000256" key="6">
    <source>
        <dbReference type="ARBA" id="ARBA00023134"/>
    </source>
</evidence>
<evidence type="ECO:0000256" key="5">
    <source>
        <dbReference type="ARBA" id="ARBA00022842"/>
    </source>
</evidence>
<feature type="binding site" evidence="8">
    <location>
        <position position="110"/>
    </location>
    <ligand>
        <name>GTP</name>
        <dbReference type="ChEBI" id="CHEBI:37565"/>
    </ligand>
</feature>
<gene>
    <name evidence="8 10" type="primary">mobA</name>
    <name evidence="10" type="ORF">PSQ39_06075</name>
</gene>
<evidence type="ECO:0000256" key="1">
    <source>
        <dbReference type="ARBA" id="ARBA00022490"/>
    </source>
</evidence>
<evidence type="ECO:0000313" key="11">
    <source>
        <dbReference type="Proteomes" id="UP001528672"/>
    </source>
</evidence>
<evidence type="ECO:0000256" key="2">
    <source>
        <dbReference type="ARBA" id="ARBA00022679"/>
    </source>
</evidence>
<keyword evidence="5 8" id="KW-0460">Magnesium</keyword>
<evidence type="ECO:0000256" key="7">
    <source>
        <dbReference type="ARBA" id="ARBA00023150"/>
    </source>
</evidence>
<dbReference type="InterPro" id="IPR013482">
    <property type="entry name" value="Molybde_CF_guanTrfase"/>
</dbReference>
<protein>
    <recommendedName>
        <fullName evidence="8">Molybdenum cofactor guanylyltransferase</fullName>
        <shortName evidence="8">MoCo guanylyltransferase</shortName>
        <ecNumber evidence="8">2.7.7.77</ecNumber>
    </recommendedName>
    <alternativeName>
        <fullName evidence="8">GTP:molybdopterin guanylyltransferase</fullName>
    </alternativeName>
    <alternativeName>
        <fullName evidence="8">Mo-MPT guanylyltransferase</fullName>
    </alternativeName>
    <alternativeName>
        <fullName evidence="8">Molybdopterin guanylyltransferase</fullName>
    </alternativeName>
    <alternativeName>
        <fullName evidence="8">Molybdopterin-guanine dinucleotide synthase</fullName>
        <shortName evidence="8">MGD synthase</shortName>
    </alternativeName>
</protein>
<dbReference type="InterPro" id="IPR029044">
    <property type="entry name" value="Nucleotide-diphossugar_trans"/>
</dbReference>
<dbReference type="PANTHER" id="PTHR19136">
    <property type="entry name" value="MOLYBDENUM COFACTOR GUANYLYLTRANSFERASE"/>
    <property type="match status" value="1"/>
</dbReference>
<dbReference type="EMBL" id="JAQSIO010000002">
    <property type="protein sequence ID" value="MDD0814194.1"/>
    <property type="molecule type" value="Genomic_DNA"/>
</dbReference>
<evidence type="ECO:0000313" key="10">
    <source>
        <dbReference type="EMBL" id="MDD0814194.1"/>
    </source>
</evidence>
<accession>A0ABT5MC96</accession>
<keyword evidence="3 8" id="KW-0479">Metal-binding</keyword>
<comment type="subcellular location">
    <subcellularLocation>
        <location evidence="8">Cytoplasm</location>
    </subcellularLocation>
</comment>
<feature type="binding site" evidence="8">
    <location>
        <begin position="21"/>
        <end position="23"/>
    </location>
    <ligand>
        <name>GTP</name>
        <dbReference type="ChEBI" id="CHEBI:37565"/>
    </ligand>
</feature>
<dbReference type="RefSeq" id="WP_273925818.1">
    <property type="nucleotide sequence ID" value="NZ_JAQSIN010000001.1"/>
</dbReference>
<organism evidence="10 11">
    <name type="scientific">Curvibacter microcysteis</name>
    <dbReference type="NCBI Taxonomy" id="3026419"/>
    <lineage>
        <taxon>Bacteria</taxon>
        <taxon>Pseudomonadati</taxon>
        <taxon>Pseudomonadota</taxon>
        <taxon>Betaproteobacteria</taxon>
        <taxon>Burkholderiales</taxon>
        <taxon>Comamonadaceae</taxon>
        <taxon>Curvibacter</taxon>
    </lineage>
</organism>
<evidence type="ECO:0000259" key="9">
    <source>
        <dbReference type="Pfam" id="PF12804"/>
    </source>
</evidence>
<comment type="function">
    <text evidence="8">Transfers a GMP moiety from GTP to Mo-molybdopterin (Mo-MPT) cofactor (Moco or molybdenum cofactor) to form Mo-molybdopterin guanine dinucleotide (Mo-MGD) cofactor.</text>
</comment>
<dbReference type="Pfam" id="PF12804">
    <property type="entry name" value="NTP_transf_3"/>
    <property type="match status" value="1"/>
</dbReference>
<feature type="binding site" evidence="8">
    <location>
        <position position="110"/>
    </location>
    <ligand>
        <name>Mg(2+)</name>
        <dbReference type="ChEBI" id="CHEBI:18420"/>
    </ligand>
</feature>
<evidence type="ECO:0000256" key="3">
    <source>
        <dbReference type="ARBA" id="ARBA00022723"/>
    </source>
</evidence>
<dbReference type="Gene3D" id="3.90.550.10">
    <property type="entry name" value="Spore Coat Polysaccharide Biosynthesis Protein SpsA, Chain A"/>
    <property type="match status" value="1"/>
</dbReference>
<feature type="binding site" evidence="8">
    <location>
        <position position="79"/>
    </location>
    <ligand>
        <name>GTP</name>
        <dbReference type="ChEBI" id="CHEBI:37565"/>
    </ligand>
</feature>
<feature type="domain" description="MobA-like NTP transferase" evidence="9">
    <location>
        <begin position="18"/>
        <end position="190"/>
    </location>
</feature>
<feature type="binding site" evidence="8">
    <location>
        <position position="33"/>
    </location>
    <ligand>
        <name>GTP</name>
        <dbReference type="ChEBI" id="CHEBI:37565"/>
    </ligand>
</feature>
<dbReference type="Proteomes" id="UP001528672">
    <property type="component" value="Unassembled WGS sequence"/>
</dbReference>
<keyword evidence="11" id="KW-1185">Reference proteome</keyword>
<sequence>MAEPTLPVAPRGAQDITGLVLAGGLGSRMGCEKGLQRFDGQALAARALQRLRGQTGLQALNANRSPADYAALGAPVWPDAQPDQAWGPLAGVLSGLEHMATPWLMTVPCDVPFFPLDLGSRLSQALQQSDALVATVRAWAPEDEDLLALARGAAPSANPLHRQPVFALLHRSLAPSLGHFLAQGERKVGAWLAGHPTVEVTYDPIQTPWQAFANVNTLSALHTLAGSARPAGES</sequence>
<keyword evidence="10" id="KW-0548">Nucleotidyltransferase</keyword>
<comment type="subunit">
    <text evidence="8">Monomer.</text>
</comment>
<dbReference type="CDD" id="cd02503">
    <property type="entry name" value="MobA"/>
    <property type="match status" value="1"/>
</dbReference>
<reference evidence="10 11" key="1">
    <citation type="submission" date="2023-02" db="EMBL/GenBank/DDBJ databases">
        <title>Bacterial whole genome sequence for Curvibacter sp. HBC28.</title>
        <authorList>
            <person name="Le V."/>
            <person name="Ko S.-R."/>
            <person name="Ahn C.-Y."/>
            <person name="Oh H.-M."/>
        </authorList>
    </citation>
    <scope>NUCLEOTIDE SEQUENCE [LARGE SCALE GENOMIC DNA]</scope>
    <source>
        <strain evidence="10 11">HBC28</strain>
    </source>
</reference>
<comment type="caution">
    <text evidence="10">The sequence shown here is derived from an EMBL/GenBank/DDBJ whole genome shotgun (WGS) entry which is preliminary data.</text>
</comment>
<comment type="cofactor">
    <cofactor evidence="8">
        <name>Mg(2+)</name>
        <dbReference type="ChEBI" id="CHEBI:18420"/>
    </cofactor>
</comment>
<proteinExistence type="inferred from homology"/>
<evidence type="ECO:0000256" key="8">
    <source>
        <dbReference type="HAMAP-Rule" id="MF_00316"/>
    </source>
</evidence>
<comment type="similarity">
    <text evidence="8">Belongs to the MobA family.</text>
</comment>
<comment type="domain">
    <text evidence="8">The N-terminal domain determines nucleotide recognition and specific binding, while the C-terminal domain determines the specific binding to the target protein.</text>
</comment>
<feature type="binding site" evidence="8">
    <location>
        <position position="61"/>
    </location>
    <ligand>
        <name>GTP</name>
        <dbReference type="ChEBI" id="CHEBI:37565"/>
    </ligand>
</feature>
<dbReference type="InterPro" id="IPR025877">
    <property type="entry name" value="MobA-like_NTP_Trfase"/>
</dbReference>
<evidence type="ECO:0000256" key="4">
    <source>
        <dbReference type="ARBA" id="ARBA00022741"/>
    </source>
</evidence>
<keyword evidence="1 8" id="KW-0963">Cytoplasm</keyword>
<keyword evidence="4 8" id="KW-0547">Nucleotide-binding</keyword>
<dbReference type="PANTHER" id="PTHR19136:SF81">
    <property type="entry name" value="MOLYBDENUM COFACTOR GUANYLYLTRANSFERASE"/>
    <property type="match status" value="1"/>
</dbReference>
<dbReference type="SUPFAM" id="SSF53448">
    <property type="entry name" value="Nucleotide-diphospho-sugar transferases"/>
    <property type="match status" value="1"/>
</dbReference>
<dbReference type="NCBIfam" id="TIGR02665">
    <property type="entry name" value="molyb_mobA"/>
    <property type="match status" value="1"/>
</dbReference>
<keyword evidence="6 8" id="KW-0342">GTP-binding</keyword>
<comment type="catalytic activity">
    <reaction evidence="8">
        <text>Mo-molybdopterin + GTP + H(+) = Mo-molybdopterin guanine dinucleotide + diphosphate</text>
        <dbReference type="Rhea" id="RHEA:34243"/>
        <dbReference type="ChEBI" id="CHEBI:15378"/>
        <dbReference type="ChEBI" id="CHEBI:33019"/>
        <dbReference type="ChEBI" id="CHEBI:37565"/>
        <dbReference type="ChEBI" id="CHEBI:71302"/>
        <dbReference type="ChEBI" id="CHEBI:71310"/>
        <dbReference type="EC" id="2.7.7.77"/>
    </reaction>
</comment>
<keyword evidence="2 8" id="KW-0808">Transferase</keyword>
<dbReference type="EC" id="2.7.7.77" evidence="8"/>
<keyword evidence="7 8" id="KW-0501">Molybdenum cofactor biosynthesis</keyword>